<proteinExistence type="predicted"/>
<dbReference type="OrthoDB" id="3004525at2759"/>
<reference evidence="4" key="1">
    <citation type="journal article" date="2014" name="Proc. Natl. Acad. Sci. U.S.A.">
        <title>Extensive sampling of basidiomycete genomes demonstrates inadequacy of the white-rot/brown-rot paradigm for wood decay fungi.</title>
        <authorList>
            <person name="Riley R."/>
            <person name="Salamov A.A."/>
            <person name="Brown D.W."/>
            <person name="Nagy L.G."/>
            <person name="Floudas D."/>
            <person name="Held B.W."/>
            <person name="Levasseur A."/>
            <person name="Lombard V."/>
            <person name="Morin E."/>
            <person name="Otillar R."/>
            <person name="Lindquist E.A."/>
            <person name="Sun H."/>
            <person name="LaButti K.M."/>
            <person name="Schmutz J."/>
            <person name="Jabbour D."/>
            <person name="Luo H."/>
            <person name="Baker S.E."/>
            <person name="Pisabarro A.G."/>
            <person name="Walton J.D."/>
            <person name="Blanchette R.A."/>
            <person name="Henrissat B."/>
            <person name="Martin F."/>
            <person name="Cullen D."/>
            <person name="Hibbett D.S."/>
            <person name="Grigoriev I.V."/>
        </authorList>
    </citation>
    <scope>NUCLEOTIDE SEQUENCE [LARGE SCALE GENOMIC DNA]</scope>
    <source>
        <strain evidence="4">CBS 339.88</strain>
    </source>
</reference>
<evidence type="ECO:0000313" key="3">
    <source>
        <dbReference type="EMBL" id="KDR65285.1"/>
    </source>
</evidence>
<evidence type="ECO:0000259" key="2">
    <source>
        <dbReference type="Pfam" id="PF18803"/>
    </source>
</evidence>
<sequence length="396" mass="44668">MLKRQNPSDEAPPGKRIRKPAGFRLARLAPTSSALPDPVVPPNTSFFVTPPPEIQDGTATSGEQHTDKPRRNRKTTNAHRLTEWLKFRAAFLDETLRHDGLGDFLGQTKCSRCGDAAGIIKCRDCADGALLKCPECAVSSHANHPLHRVERWNGEFFDKASLQSLGYRYQLGHSGAACPCPQPGPKNFIVFSISGPHFVSINYCHCHDEPLSTWQQLLREGWFPATLSRPQTVFTFDCLESFHELTLQGKTNLYDYYHTLLRRGDNANLSNPIYRYPEFHRVFRMWRNLMALKRAGRGHDPAGIDATSNGELLVECPACPHPGRNLPDDWEKAGALLFLYTLYIAVDGNFKLKGKQRYLKDVELMPGWGAYVPEQDYQDHIANYVDEPEVCAKIFA</sequence>
<organism evidence="3 4">
    <name type="scientific">Galerina marginata (strain CBS 339.88)</name>
    <dbReference type="NCBI Taxonomy" id="685588"/>
    <lineage>
        <taxon>Eukaryota</taxon>
        <taxon>Fungi</taxon>
        <taxon>Dikarya</taxon>
        <taxon>Basidiomycota</taxon>
        <taxon>Agaricomycotina</taxon>
        <taxon>Agaricomycetes</taxon>
        <taxon>Agaricomycetidae</taxon>
        <taxon>Agaricales</taxon>
        <taxon>Agaricineae</taxon>
        <taxon>Strophariaceae</taxon>
        <taxon>Galerina</taxon>
    </lineage>
</organism>
<name>A0A067S376_GALM3</name>
<protein>
    <recommendedName>
        <fullName evidence="2">CxC2-like cysteine cluster KDZ transposase-associated domain-containing protein</fullName>
    </recommendedName>
</protein>
<dbReference type="AlphaFoldDB" id="A0A067S376"/>
<dbReference type="STRING" id="685588.A0A067S376"/>
<keyword evidence="4" id="KW-1185">Reference proteome</keyword>
<feature type="region of interest" description="Disordered" evidence="1">
    <location>
        <begin position="1"/>
        <end position="77"/>
    </location>
</feature>
<dbReference type="HOGENOM" id="CLU_054688_0_0_1"/>
<dbReference type="Proteomes" id="UP000027222">
    <property type="component" value="Unassembled WGS sequence"/>
</dbReference>
<dbReference type="Pfam" id="PF18803">
    <property type="entry name" value="CxC2"/>
    <property type="match status" value="1"/>
</dbReference>
<feature type="domain" description="CxC2-like cysteine cluster KDZ transposase-associated" evidence="2">
    <location>
        <begin position="162"/>
        <end position="267"/>
    </location>
</feature>
<gene>
    <name evidence="3" type="ORF">GALMADRAFT_82040</name>
</gene>
<accession>A0A067S376</accession>
<evidence type="ECO:0000313" key="4">
    <source>
        <dbReference type="Proteomes" id="UP000027222"/>
    </source>
</evidence>
<dbReference type="InterPro" id="IPR041457">
    <property type="entry name" value="CxC2_KDZ-assoc"/>
</dbReference>
<dbReference type="EMBL" id="KL142461">
    <property type="protein sequence ID" value="KDR65285.1"/>
    <property type="molecule type" value="Genomic_DNA"/>
</dbReference>
<evidence type="ECO:0000256" key="1">
    <source>
        <dbReference type="SAM" id="MobiDB-lite"/>
    </source>
</evidence>